<sequence>IDSGPKMEYEESMSARENDLDFASLDPVKRSYLTFLTMMKPVFSNAYQSLLGHVIYPLFGVLLLLMFAVMRHRFRESWIPVQGFISPFLIVACVCQAIRYCFFVYNYTIGTDRVPTTIAVCSLATYAFSALNYLPQYTITIILAHRVISLHLRSLSVRELYYALAGLMALFLAIHVVHFNSWTLEMAWICRPYRFNDTVISLMHRLLNACIVINPIAAGYLFWAEQYQERQETDKESTKS</sequence>
<name>A0AAN5DFD0_9BILA</name>
<feature type="non-terminal residue" evidence="2">
    <location>
        <position position="240"/>
    </location>
</feature>
<feature type="non-terminal residue" evidence="2">
    <location>
        <position position="1"/>
    </location>
</feature>
<proteinExistence type="predicted"/>
<feature type="transmembrane region" description="Helical" evidence="1">
    <location>
        <begin position="46"/>
        <end position="69"/>
    </location>
</feature>
<keyword evidence="1" id="KW-0472">Membrane</keyword>
<keyword evidence="1" id="KW-0812">Transmembrane</keyword>
<dbReference type="Proteomes" id="UP001328107">
    <property type="component" value="Unassembled WGS sequence"/>
</dbReference>
<feature type="transmembrane region" description="Helical" evidence="1">
    <location>
        <begin position="202"/>
        <end position="223"/>
    </location>
</feature>
<keyword evidence="3" id="KW-1185">Reference proteome</keyword>
<feature type="transmembrane region" description="Helical" evidence="1">
    <location>
        <begin position="160"/>
        <end position="182"/>
    </location>
</feature>
<evidence type="ECO:0000256" key="1">
    <source>
        <dbReference type="SAM" id="Phobius"/>
    </source>
</evidence>
<accession>A0AAN5DFD0</accession>
<dbReference type="EMBL" id="BTRK01000006">
    <property type="protein sequence ID" value="GMR62183.1"/>
    <property type="molecule type" value="Genomic_DNA"/>
</dbReference>
<evidence type="ECO:0000313" key="2">
    <source>
        <dbReference type="EMBL" id="GMR62183.1"/>
    </source>
</evidence>
<keyword evidence="1" id="KW-1133">Transmembrane helix</keyword>
<organism evidence="2 3">
    <name type="scientific">Pristionchus mayeri</name>
    <dbReference type="NCBI Taxonomy" id="1317129"/>
    <lineage>
        <taxon>Eukaryota</taxon>
        <taxon>Metazoa</taxon>
        <taxon>Ecdysozoa</taxon>
        <taxon>Nematoda</taxon>
        <taxon>Chromadorea</taxon>
        <taxon>Rhabditida</taxon>
        <taxon>Rhabditina</taxon>
        <taxon>Diplogasteromorpha</taxon>
        <taxon>Diplogasteroidea</taxon>
        <taxon>Neodiplogasteridae</taxon>
        <taxon>Pristionchus</taxon>
    </lineage>
</organism>
<feature type="transmembrane region" description="Helical" evidence="1">
    <location>
        <begin position="125"/>
        <end position="148"/>
    </location>
</feature>
<reference evidence="3" key="1">
    <citation type="submission" date="2022-10" db="EMBL/GenBank/DDBJ databases">
        <title>Genome assembly of Pristionchus species.</title>
        <authorList>
            <person name="Yoshida K."/>
            <person name="Sommer R.J."/>
        </authorList>
    </citation>
    <scope>NUCLEOTIDE SEQUENCE [LARGE SCALE GENOMIC DNA]</scope>
    <source>
        <strain evidence="3">RS5460</strain>
    </source>
</reference>
<evidence type="ECO:0000313" key="3">
    <source>
        <dbReference type="Proteomes" id="UP001328107"/>
    </source>
</evidence>
<comment type="caution">
    <text evidence="2">The sequence shown here is derived from an EMBL/GenBank/DDBJ whole genome shotgun (WGS) entry which is preliminary data.</text>
</comment>
<dbReference type="AlphaFoldDB" id="A0AAN5DFD0"/>
<feature type="transmembrane region" description="Helical" evidence="1">
    <location>
        <begin position="81"/>
        <end position="105"/>
    </location>
</feature>
<gene>
    <name evidence="2" type="ORF">PMAYCL1PPCAC_32378</name>
</gene>
<protein>
    <submittedName>
        <fullName evidence="2">Uncharacterized protein</fullName>
    </submittedName>
</protein>